<gene>
    <name evidence="2" type="ORF">FKG94_13760</name>
</gene>
<dbReference type="AlphaFoldDB" id="A0A545TLN1"/>
<feature type="transmembrane region" description="Helical" evidence="1">
    <location>
        <begin position="42"/>
        <end position="71"/>
    </location>
</feature>
<evidence type="ECO:0000313" key="2">
    <source>
        <dbReference type="EMBL" id="TQV78140.1"/>
    </source>
</evidence>
<name>A0A545TLN1_9GAMM</name>
<dbReference type="RefSeq" id="WP_142904919.1">
    <property type="nucleotide sequence ID" value="NZ_ML660094.1"/>
</dbReference>
<comment type="caution">
    <text evidence="2">The sequence shown here is derived from an EMBL/GenBank/DDBJ whole genome shotgun (WGS) entry which is preliminary data.</text>
</comment>
<dbReference type="Proteomes" id="UP000319732">
    <property type="component" value="Unassembled WGS sequence"/>
</dbReference>
<keyword evidence="1" id="KW-0472">Membrane</keyword>
<evidence type="ECO:0000256" key="1">
    <source>
        <dbReference type="SAM" id="Phobius"/>
    </source>
</evidence>
<proteinExistence type="predicted"/>
<protein>
    <submittedName>
        <fullName evidence="2">Uncharacterized protein</fullName>
    </submittedName>
</protein>
<accession>A0A545TLN1</accession>
<organism evidence="2 3">
    <name type="scientific">Exilibacterium tricleocarpae</name>
    <dbReference type="NCBI Taxonomy" id="2591008"/>
    <lineage>
        <taxon>Bacteria</taxon>
        <taxon>Pseudomonadati</taxon>
        <taxon>Pseudomonadota</taxon>
        <taxon>Gammaproteobacteria</taxon>
        <taxon>Cellvibrionales</taxon>
        <taxon>Cellvibrionaceae</taxon>
        <taxon>Exilibacterium</taxon>
    </lineage>
</organism>
<sequence length="78" mass="8252">MLFSRLLGKRGGKSRSVLAVSMLACAAFVAAAMWAWGLPGEAVLRFLLLCIVGLAVIILAALLGTVCVVLIRKLSQRP</sequence>
<reference evidence="2 3" key="1">
    <citation type="submission" date="2019-06" db="EMBL/GenBank/DDBJ databases">
        <title>Whole genome sequence for Cellvibrionaceae sp. R142.</title>
        <authorList>
            <person name="Wang G."/>
        </authorList>
    </citation>
    <scope>NUCLEOTIDE SEQUENCE [LARGE SCALE GENOMIC DNA]</scope>
    <source>
        <strain evidence="2 3">R142</strain>
    </source>
</reference>
<keyword evidence="1" id="KW-0812">Transmembrane</keyword>
<dbReference type="EMBL" id="VHSG01000013">
    <property type="protein sequence ID" value="TQV78140.1"/>
    <property type="molecule type" value="Genomic_DNA"/>
</dbReference>
<feature type="transmembrane region" description="Helical" evidence="1">
    <location>
        <begin position="16"/>
        <end position="36"/>
    </location>
</feature>
<keyword evidence="1" id="KW-1133">Transmembrane helix</keyword>
<evidence type="ECO:0000313" key="3">
    <source>
        <dbReference type="Proteomes" id="UP000319732"/>
    </source>
</evidence>
<keyword evidence="3" id="KW-1185">Reference proteome</keyword>